<evidence type="ECO:0000256" key="3">
    <source>
        <dbReference type="ARBA" id="ARBA00023170"/>
    </source>
</evidence>
<proteinExistence type="predicted"/>
<organism evidence="5 6">
    <name type="scientific">Pristionchus mayeri</name>
    <dbReference type="NCBI Taxonomy" id="1317129"/>
    <lineage>
        <taxon>Eukaryota</taxon>
        <taxon>Metazoa</taxon>
        <taxon>Ecdysozoa</taxon>
        <taxon>Nematoda</taxon>
        <taxon>Chromadorea</taxon>
        <taxon>Rhabditida</taxon>
        <taxon>Rhabditina</taxon>
        <taxon>Diplogasteromorpha</taxon>
        <taxon>Diplogasteroidea</taxon>
        <taxon>Neodiplogasteridae</taxon>
        <taxon>Pristionchus</taxon>
    </lineage>
</organism>
<keyword evidence="3" id="KW-0675">Receptor</keyword>
<keyword evidence="1" id="KW-0805">Transcription regulation</keyword>
<feature type="non-terminal residue" evidence="5">
    <location>
        <position position="172"/>
    </location>
</feature>
<dbReference type="GO" id="GO:0005634">
    <property type="term" value="C:nucleus"/>
    <property type="evidence" value="ECO:0007669"/>
    <property type="project" value="TreeGrafter"/>
</dbReference>
<evidence type="ECO:0000313" key="6">
    <source>
        <dbReference type="Proteomes" id="UP001328107"/>
    </source>
</evidence>
<gene>
    <name evidence="5" type="ORF">PMAYCL1PPCAC_16582</name>
</gene>
<dbReference type="PROSITE" id="PS51843">
    <property type="entry name" value="NR_LBD"/>
    <property type="match status" value="1"/>
</dbReference>
<dbReference type="InterPro" id="IPR035500">
    <property type="entry name" value="NHR-like_dom_sf"/>
</dbReference>
<evidence type="ECO:0000313" key="5">
    <source>
        <dbReference type="EMBL" id="GMR46387.1"/>
    </source>
</evidence>
<comment type="caution">
    <text evidence="5">The sequence shown here is derived from an EMBL/GenBank/DDBJ whole genome shotgun (WGS) entry which is preliminary data.</text>
</comment>
<accession>A0AAN5CL43</accession>
<dbReference type="AlphaFoldDB" id="A0AAN5CL43"/>
<dbReference type="PANTHER" id="PTHR46011">
    <property type="entry name" value="NUCLEAR HORMONE RECEPTOR FAMILY MEMBER NHR-86-RELATED"/>
    <property type="match status" value="1"/>
</dbReference>
<keyword evidence="2" id="KW-0804">Transcription</keyword>
<dbReference type="EMBL" id="BTRK01000004">
    <property type="protein sequence ID" value="GMR46387.1"/>
    <property type="molecule type" value="Genomic_DNA"/>
</dbReference>
<dbReference type="Pfam" id="PF00104">
    <property type="entry name" value="Hormone_recep"/>
    <property type="match status" value="1"/>
</dbReference>
<dbReference type="GO" id="GO:0003700">
    <property type="term" value="F:DNA-binding transcription factor activity"/>
    <property type="evidence" value="ECO:0007669"/>
    <property type="project" value="TreeGrafter"/>
</dbReference>
<dbReference type="InterPro" id="IPR000536">
    <property type="entry name" value="Nucl_hrmn_rcpt_lig-bd"/>
</dbReference>
<feature type="domain" description="NR LBD" evidence="4">
    <location>
        <begin position="2"/>
        <end position="172"/>
    </location>
</feature>
<sequence length="172" mass="19502">FSSMCFTRRTSELNARADPPHPMLIRSRNGPVFPSTFAAIMHGNRVLLTTILEFASSSFVEFNTLSSEEQWQLAVNFFYRFRSFDSCYRAEKAFPNEMNKSFGTFSTWLSEEAVDGFFDDKPNAGNIEEAKRLMAAKCGTRFAPARGAIKRVAPDEREFLAMTAIMFWMTGG</sequence>
<evidence type="ECO:0000259" key="4">
    <source>
        <dbReference type="PROSITE" id="PS51843"/>
    </source>
</evidence>
<evidence type="ECO:0000256" key="2">
    <source>
        <dbReference type="ARBA" id="ARBA00023163"/>
    </source>
</evidence>
<protein>
    <recommendedName>
        <fullName evidence="4">NR LBD domain-containing protein</fullName>
    </recommendedName>
</protein>
<reference evidence="6" key="1">
    <citation type="submission" date="2022-10" db="EMBL/GenBank/DDBJ databases">
        <title>Genome assembly of Pristionchus species.</title>
        <authorList>
            <person name="Yoshida K."/>
            <person name="Sommer R.J."/>
        </authorList>
    </citation>
    <scope>NUCLEOTIDE SEQUENCE [LARGE SCALE GENOMIC DNA]</scope>
    <source>
        <strain evidence="6">RS5460</strain>
    </source>
</reference>
<dbReference type="SUPFAM" id="SSF48508">
    <property type="entry name" value="Nuclear receptor ligand-binding domain"/>
    <property type="match status" value="1"/>
</dbReference>
<dbReference type="PANTHER" id="PTHR46011:SF6">
    <property type="entry name" value="HIGH ZINC ACTIVATED NUCLEAR RECEPTOR PROTEIN"/>
    <property type="match status" value="1"/>
</dbReference>
<evidence type="ECO:0000256" key="1">
    <source>
        <dbReference type="ARBA" id="ARBA00023015"/>
    </source>
</evidence>
<feature type="non-terminal residue" evidence="5">
    <location>
        <position position="1"/>
    </location>
</feature>
<keyword evidence="6" id="KW-1185">Reference proteome</keyword>
<dbReference type="Proteomes" id="UP001328107">
    <property type="component" value="Unassembled WGS sequence"/>
</dbReference>
<name>A0AAN5CL43_9BILA</name>